<dbReference type="PANTHER" id="PTHR11177">
    <property type="entry name" value="CHITINASE"/>
    <property type="match status" value="1"/>
</dbReference>
<dbReference type="InterPro" id="IPR001579">
    <property type="entry name" value="Glyco_hydro_18_chit_AS"/>
</dbReference>
<dbReference type="AlphaFoldDB" id="A0A8S4N5A0"/>
<dbReference type="PROSITE" id="PS01095">
    <property type="entry name" value="GH18_1"/>
    <property type="match status" value="1"/>
</dbReference>
<dbReference type="Gene3D" id="3.10.50.10">
    <property type="match status" value="1"/>
</dbReference>
<sequence length="295" mass="32964">MVATQKNIREFVSNSIEFLRKHGFDGLDLDWEYPAQRGSPPVDKLRFTTLCQKLREGFETEATRTGRPRLIISAAVGAGKVAADTSYEMDRISEYLDAIFLMTYDMQPNGYIYTGHHSPLYANPLIGDASRDNNVNFSLSYWVANGADPQKLIVGMPTYGRTMELSFTEDHAVGACSNGRGESGPGTGEDGYISYNEVCALIEEGAIEYWDPFQRAPFSIHVPSRRWMGYDNPRSLRLKVEWLKRSGLGGAMVWALALDDFSDNCGLYTGRFPLINAIKDALFGDSLARGFMFKN</sequence>
<evidence type="ECO:0000313" key="6">
    <source>
        <dbReference type="EMBL" id="CAH1776471.1"/>
    </source>
</evidence>
<organism evidence="6 7">
    <name type="scientific">Owenia fusiformis</name>
    <name type="common">Polychaete worm</name>
    <dbReference type="NCBI Taxonomy" id="6347"/>
    <lineage>
        <taxon>Eukaryota</taxon>
        <taxon>Metazoa</taxon>
        <taxon>Spiralia</taxon>
        <taxon>Lophotrochozoa</taxon>
        <taxon>Annelida</taxon>
        <taxon>Polychaeta</taxon>
        <taxon>Sedentaria</taxon>
        <taxon>Canalipalpata</taxon>
        <taxon>Sabellida</taxon>
        <taxon>Oweniida</taxon>
        <taxon>Oweniidae</taxon>
        <taxon>Owenia</taxon>
    </lineage>
</organism>
<comment type="caution">
    <text evidence="6">The sequence shown here is derived from an EMBL/GenBank/DDBJ whole genome shotgun (WGS) entry which is preliminary data.</text>
</comment>
<dbReference type="OrthoDB" id="6130020at2759"/>
<dbReference type="GO" id="GO:0008061">
    <property type="term" value="F:chitin binding"/>
    <property type="evidence" value="ECO:0007669"/>
    <property type="project" value="InterPro"/>
</dbReference>
<dbReference type="PANTHER" id="PTHR11177:SF317">
    <property type="entry name" value="CHITINASE 12-RELATED"/>
    <property type="match status" value="1"/>
</dbReference>
<evidence type="ECO:0000256" key="2">
    <source>
        <dbReference type="ARBA" id="ARBA00023295"/>
    </source>
</evidence>
<dbReference type="InterPro" id="IPR029070">
    <property type="entry name" value="Chitinase_insertion_sf"/>
</dbReference>
<evidence type="ECO:0000313" key="7">
    <source>
        <dbReference type="Proteomes" id="UP000749559"/>
    </source>
</evidence>
<proteinExistence type="inferred from homology"/>
<evidence type="ECO:0000259" key="5">
    <source>
        <dbReference type="PROSITE" id="PS51910"/>
    </source>
</evidence>
<dbReference type="SUPFAM" id="SSF54556">
    <property type="entry name" value="Chitinase insertion domain"/>
    <property type="match status" value="1"/>
</dbReference>
<name>A0A8S4N5A0_OWEFU</name>
<dbReference type="GO" id="GO:0005975">
    <property type="term" value="P:carbohydrate metabolic process"/>
    <property type="evidence" value="ECO:0007669"/>
    <property type="project" value="InterPro"/>
</dbReference>
<dbReference type="InterPro" id="IPR011583">
    <property type="entry name" value="Chitinase_II/V-like_cat"/>
</dbReference>
<keyword evidence="1 3" id="KW-0378">Hydrolase</keyword>
<dbReference type="SUPFAM" id="SSF51445">
    <property type="entry name" value="(Trans)glycosidases"/>
    <property type="match status" value="1"/>
</dbReference>
<dbReference type="InterPro" id="IPR017853">
    <property type="entry name" value="GH"/>
</dbReference>
<keyword evidence="2 3" id="KW-0326">Glycosidase</keyword>
<dbReference type="GO" id="GO:0005576">
    <property type="term" value="C:extracellular region"/>
    <property type="evidence" value="ECO:0007669"/>
    <property type="project" value="TreeGrafter"/>
</dbReference>
<accession>A0A8S4N5A0</accession>
<dbReference type="InterPro" id="IPR001223">
    <property type="entry name" value="Glyco_hydro18_cat"/>
</dbReference>
<keyword evidence="7" id="KW-1185">Reference proteome</keyword>
<evidence type="ECO:0000256" key="4">
    <source>
        <dbReference type="RuleBase" id="RU004453"/>
    </source>
</evidence>
<dbReference type="Gene3D" id="3.20.20.80">
    <property type="entry name" value="Glycosidases"/>
    <property type="match status" value="1"/>
</dbReference>
<evidence type="ECO:0000256" key="1">
    <source>
        <dbReference type="ARBA" id="ARBA00022801"/>
    </source>
</evidence>
<dbReference type="Pfam" id="PF00704">
    <property type="entry name" value="Glyco_hydro_18"/>
    <property type="match status" value="1"/>
</dbReference>
<dbReference type="InterPro" id="IPR050314">
    <property type="entry name" value="Glycosyl_Hydrlase_18"/>
</dbReference>
<dbReference type="GO" id="GO:0004568">
    <property type="term" value="F:chitinase activity"/>
    <property type="evidence" value="ECO:0007669"/>
    <property type="project" value="TreeGrafter"/>
</dbReference>
<reference evidence="6" key="1">
    <citation type="submission" date="2022-03" db="EMBL/GenBank/DDBJ databases">
        <authorList>
            <person name="Martin C."/>
        </authorList>
    </citation>
    <scope>NUCLEOTIDE SEQUENCE</scope>
</reference>
<protein>
    <recommendedName>
        <fullName evidence="5">GH18 domain-containing protein</fullName>
    </recommendedName>
</protein>
<dbReference type="Proteomes" id="UP000749559">
    <property type="component" value="Unassembled WGS sequence"/>
</dbReference>
<dbReference type="EMBL" id="CAIIXF020000002">
    <property type="protein sequence ID" value="CAH1776471.1"/>
    <property type="molecule type" value="Genomic_DNA"/>
</dbReference>
<comment type="similarity">
    <text evidence="4">Belongs to the glycosyl hydrolase 18 family.</text>
</comment>
<feature type="domain" description="GH18" evidence="5">
    <location>
        <begin position="1"/>
        <end position="285"/>
    </location>
</feature>
<dbReference type="PROSITE" id="PS51910">
    <property type="entry name" value="GH18_2"/>
    <property type="match status" value="1"/>
</dbReference>
<dbReference type="GO" id="GO:0006032">
    <property type="term" value="P:chitin catabolic process"/>
    <property type="evidence" value="ECO:0007669"/>
    <property type="project" value="TreeGrafter"/>
</dbReference>
<dbReference type="SMART" id="SM00636">
    <property type="entry name" value="Glyco_18"/>
    <property type="match status" value="1"/>
</dbReference>
<gene>
    <name evidence="6" type="ORF">OFUS_LOCUS3645</name>
</gene>
<evidence type="ECO:0000256" key="3">
    <source>
        <dbReference type="RuleBase" id="RU000489"/>
    </source>
</evidence>